<reference evidence="1" key="1">
    <citation type="submission" date="2022-03" db="EMBL/GenBank/DDBJ databases">
        <authorList>
            <person name="Sayadi A."/>
        </authorList>
    </citation>
    <scope>NUCLEOTIDE SEQUENCE</scope>
</reference>
<dbReference type="Proteomes" id="UP001152888">
    <property type="component" value="Unassembled WGS sequence"/>
</dbReference>
<dbReference type="AlphaFoldDB" id="A0A9P0LUS0"/>
<evidence type="ECO:0000313" key="1">
    <source>
        <dbReference type="EMBL" id="CAH2001726.1"/>
    </source>
</evidence>
<dbReference type="EMBL" id="CAKOFQ010007467">
    <property type="protein sequence ID" value="CAH2001726.1"/>
    <property type="molecule type" value="Genomic_DNA"/>
</dbReference>
<keyword evidence="2" id="KW-1185">Reference proteome</keyword>
<name>A0A9P0LUS0_ACAOB</name>
<accession>A0A9P0LUS0</accession>
<comment type="caution">
    <text evidence="1">The sequence shown here is derived from an EMBL/GenBank/DDBJ whole genome shotgun (WGS) entry which is preliminary data.</text>
</comment>
<evidence type="ECO:0000313" key="2">
    <source>
        <dbReference type="Proteomes" id="UP001152888"/>
    </source>
</evidence>
<gene>
    <name evidence="1" type="ORF">ACAOBT_LOCUS26393</name>
</gene>
<organism evidence="1 2">
    <name type="scientific">Acanthoscelides obtectus</name>
    <name type="common">Bean weevil</name>
    <name type="synonym">Bruchus obtectus</name>
    <dbReference type="NCBI Taxonomy" id="200917"/>
    <lineage>
        <taxon>Eukaryota</taxon>
        <taxon>Metazoa</taxon>
        <taxon>Ecdysozoa</taxon>
        <taxon>Arthropoda</taxon>
        <taxon>Hexapoda</taxon>
        <taxon>Insecta</taxon>
        <taxon>Pterygota</taxon>
        <taxon>Neoptera</taxon>
        <taxon>Endopterygota</taxon>
        <taxon>Coleoptera</taxon>
        <taxon>Polyphaga</taxon>
        <taxon>Cucujiformia</taxon>
        <taxon>Chrysomeloidea</taxon>
        <taxon>Chrysomelidae</taxon>
        <taxon>Bruchinae</taxon>
        <taxon>Bruchini</taxon>
        <taxon>Acanthoscelides</taxon>
    </lineage>
</organism>
<proteinExistence type="predicted"/>
<protein>
    <submittedName>
        <fullName evidence="1">Uncharacterized protein</fullName>
    </submittedName>
</protein>
<sequence length="73" mass="8723">MAESHRFFLKDKKQDTGVEMEYPRRGKETQHLKLILWSGQIEPHMFKVCLRSDRFKRVELGVEPVLKPIEQNL</sequence>